<proteinExistence type="predicted"/>
<sequence length="94" mass="10930">MSLQQLEDFKHWHLGHAHGHTVETAACDAVLAAWVMGWMALPVMVVLQDWAWLPLSLAAHLLPLGYWRLRQHLHRRGLLRCDWLHTVQQRSRPG</sequence>
<dbReference type="RefSeq" id="WP_305750118.1">
    <property type="nucleotide sequence ID" value="NZ_JAUZEE010000006.1"/>
</dbReference>
<keyword evidence="1" id="KW-0472">Membrane</keyword>
<evidence type="ECO:0000256" key="1">
    <source>
        <dbReference type="SAM" id="Phobius"/>
    </source>
</evidence>
<reference evidence="2 3" key="1">
    <citation type="submission" date="2023-08" db="EMBL/GenBank/DDBJ databases">
        <authorList>
            <person name="Roldan D.M."/>
            <person name="Menes R.J."/>
        </authorList>
    </citation>
    <scope>NUCLEOTIDE SEQUENCE [LARGE SCALE GENOMIC DNA]</scope>
    <source>
        <strain evidence="2 3">CCM 2812</strain>
    </source>
</reference>
<organism evidence="2 3">
    <name type="scientific">Leptothrix discophora</name>
    <dbReference type="NCBI Taxonomy" id="89"/>
    <lineage>
        <taxon>Bacteria</taxon>
        <taxon>Pseudomonadati</taxon>
        <taxon>Pseudomonadota</taxon>
        <taxon>Betaproteobacteria</taxon>
        <taxon>Burkholderiales</taxon>
        <taxon>Sphaerotilaceae</taxon>
        <taxon>Leptothrix</taxon>
    </lineage>
</organism>
<keyword evidence="1" id="KW-1133">Transmembrane helix</keyword>
<dbReference type="EMBL" id="JAUZEE010000006">
    <property type="protein sequence ID" value="MDP4301571.1"/>
    <property type="molecule type" value="Genomic_DNA"/>
</dbReference>
<evidence type="ECO:0000313" key="3">
    <source>
        <dbReference type="Proteomes" id="UP001235760"/>
    </source>
</evidence>
<keyword evidence="1" id="KW-0812">Transmembrane</keyword>
<evidence type="ECO:0000313" key="2">
    <source>
        <dbReference type="EMBL" id="MDP4301571.1"/>
    </source>
</evidence>
<accession>A0ABT9G599</accession>
<name>A0ABT9G599_LEPDI</name>
<dbReference type="Proteomes" id="UP001235760">
    <property type="component" value="Unassembled WGS sequence"/>
</dbReference>
<keyword evidence="3" id="KW-1185">Reference proteome</keyword>
<gene>
    <name evidence="2" type="ORF">Q8X39_13060</name>
</gene>
<protein>
    <submittedName>
        <fullName evidence="2">Uncharacterized protein</fullName>
    </submittedName>
</protein>
<comment type="caution">
    <text evidence="2">The sequence shown here is derived from an EMBL/GenBank/DDBJ whole genome shotgun (WGS) entry which is preliminary data.</text>
</comment>
<feature type="transmembrane region" description="Helical" evidence="1">
    <location>
        <begin position="21"/>
        <end position="44"/>
    </location>
</feature>